<evidence type="ECO:0000313" key="3">
    <source>
        <dbReference type="Proteomes" id="UP000835052"/>
    </source>
</evidence>
<protein>
    <submittedName>
        <fullName evidence="2">Uncharacterized protein</fullName>
    </submittedName>
</protein>
<evidence type="ECO:0000313" key="2">
    <source>
        <dbReference type="EMBL" id="CAD6199834.1"/>
    </source>
</evidence>
<gene>
    <name evidence="2" type="ORF">CAUJ_LOCUS15733</name>
</gene>
<dbReference type="Proteomes" id="UP000835052">
    <property type="component" value="Unassembled WGS sequence"/>
</dbReference>
<reference evidence="2" key="1">
    <citation type="submission" date="2020-10" db="EMBL/GenBank/DDBJ databases">
        <authorList>
            <person name="Kikuchi T."/>
        </authorList>
    </citation>
    <scope>NUCLEOTIDE SEQUENCE</scope>
    <source>
        <strain evidence="2">NKZ352</strain>
    </source>
</reference>
<accession>A0A8S1HUT4</accession>
<sequence length="138" mass="15017">MEYDDLWLSNVDDDLGDVDSDEEQNFGEKSLALLKSLLSPSQSLTAFAEAQRQKFLSGNVGDDDIRQQKAASLSLLHSTNKPATSTSTLGYRGHNSGSHPDRQCIASVRMRSTVVSAATCSGKLPEAFRRPIADLPNF</sequence>
<comment type="caution">
    <text evidence="2">The sequence shown here is derived from an EMBL/GenBank/DDBJ whole genome shotgun (WGS) entry which is preliminary data.</text>
</comment>
<organism evidence="2 3">
    <name type="scientific">Caenorhabditis auriculariae</name>
    <dbReference type="NCBI Taxonomy" id="2777116"/>
    <lineage>
        <taxon>Eukaryota</taxon>
        <taxon>Metazoa</taxon>
        <taxon>Ecdysozoa</taxon>
        <taxon>Nematoda</taxon>
        <taxon>Chromadorea</taxon>
        <taxon>Rhabditida</taxon>
        <taxon>Rhabditina</taxon>
        <taxon>Rhabditomorpha</taxon>
        <taxon>Rhabditoidea</taxon>
        <taxon>Rhabditidae</taxon>
        <taxon>Peloderinae</taxon>
        <taxon>Caenorhabditis</taxon>
    </lineage>
</organism>
<evidence type="ECO:0000256" key="1">
    <source>
        <dbReference type="SAM" id="MobiDB-lite"/>
    </source>
</evidence>
<feature type="region of interest" description="Disordered" evidence="1">
    <location>
        <begin position="81"/>
        <end position="102"/>
    </location>
</feature>
<dbReference type="EMBL" id="CAJGYM010000207">
    <property type="protein sequence ID" value="CAD6199834.1"/>
    <property type="molecule type" value="Genomic_DNA"/>
</dbReference>
<name>A0A8S1HUT4_9PELO</name>
<proteinExistence type="predicted"/>
<keyword evidence="3" id="KW-1185">Reference proteome</keyword>
<dbReference type="AlphaFoldDB" id="A0A8S1HUT4"/>